<comment type="caution">
    <text evidence="6">The sequence shown here is derived from an EMBL/GenBank/DDBJ whole genome shotgun (WGS) entry which is preliminary data.</text>
</comment>
<evidence type="ECO:0000259" key="5">
    <source>
        <dbReference type="Pfam" id="PF19300"/>
    </source>
</evidence>
<protein>
    <recommendedName>
        <fullName evidence="5">ABC transporter type 1 GsiC-like N-terminal domain-containing protein</fullName>
    </recommendedName>
</protein>
<evidence type="ECO:0000256" key="3">
    <source>
        <dbReference type="ARBA" id="ARBA00022475"/>
    </source>
</evidence>
<dbReference type="GO" id="GO:0005886">
    <property type="term" value="C:plasma membrane"/>
    <property type="evidence" value="ECO:0007669"/>
    <property type="project" value="UniProtKB-SubCell"/>
</dbReference>
<evidence type="ECO:0000256" key="4">
    <source>
        <dbReference type="SAM" id="Phobius"/>
    </source>
</evidence>
<keyword evidence="2" id="KW-0813">Transport</keyword>
<evidence type="ECO:0000313" key="6">
    <source>
        <dbReference type="EMBL" id="GAF68753.1"/>
    </source>
</evidence>
<keyword evidence="3" id="KW-1003">Cell membrane</keyword>
<dbReference type="PANTHER" id="PTHR43163">
    <property type="entry name" value="DIPEPTIDE TRANSPORT SYSTEM PERMEASE PROTEIN DPPB-RELATED"/>
    <property type="match status" value="1"/>
</dbReference>
<gene>
    <name evidence="6" type="ORF">S01H1_04788</name>
</gene>
<dbReference type="InterPro" id="IPR045621">
    <property type="entry name" value="BPD_transp_1_N"/>
</dbReference>
<evidence type="ECO:0000256" key="1">
    <source>
        <dbReference type="ARBA" id="ARBA00004651"/>
    </source>
</evidence>
<sequence>MTPAYLVRRVLQTIPVFIGITFMVFLIMYLTPGDPVEIMMGEGSVVSAEEIERLRHELGLDRPMVEQYLSFVGGIFRGNFGRSIIQRASVMKLIGSRLPATFELTIVAIIISVMIAIPIGVLSAVKKYSLLDNIGTVSA</sequence>
<keyword evidence="4" id="KW-0472">Membrane</keyword>
<dbReference type="PANTHER" id="PTHR43163:SF6">
    <property type="entry name" value="DIPEPTIDE TRANSPORT SYSTEM PERMEASE PROTEIN DPPB-RELATED"/>
    <property type="match status" value="1"/>
</dbReference>
<name>X0RIZ8_9ZZZZ</name>
<dbReference type="EMBL" id="BARS01002511">
    <property type="protein sequence ID" value="GAF68753.1"/>
    <property type="molecule type" value="Genomic_DNA"/>
</dbReference>
<feature type="domain" description="ABC transporter type 1 GsiC-like N-terminal" evidence="5">
    <location>
        <begin position="5"/>
        <end position="105"/>
    </location>
</feature>
<feature type="transmembrane region" description="Helical" evidence="4">
    <location>
        <begin position="101"/>
        <end position="125"/>
    </location>
</feature>
<organism evidence="6">
    <name type="scientific">marine sediment metagenome</name>
    <dbReference type="NCBI Taxonomy" id="412755"/>
    <lineage>
        <taxon>unclassified sequences</taxon>
        <taxon>metagenomes</taxon>
        <taxon>ecological metagenomes</taxon>
    </lineage>
</organism>
<reference evidence="6" key="1">
    <citation type="journal article" date="2014" name="Front. Microbiol.">
        <title>High frequency of phylogenetically diverse reductive dehalogenase-homologous genes in deep subseafloor sedimentary metagenomes.</title>
        <authorList>
            <person name="Kawai M."/>
            <person name="Futagami T."/>
            <person name="Toyoda A."/>
            <person name="Takaki Y."/>
            <person name="Nishi S."/>
            <person name="Hori S."/>
            <person name="Arai W."/>
            <person name="Tsubouchi T."/>
            <person name="Morono Y."/>
            <person name="Uchiyama I."/>
            <person name="Ito T."/>
            <person name="Fujiyama A."/>
            <person name="Inagaki F."/>
            <person name="Takami H."/>
        </authorList>
    </citation>
    <scope>NUCLEOTIDE SEQUENCE</scope>
    <source>
        <strain evidence="6">Expedition CK06-06</strain>
    </source>
</reference>
<comment type="subcellular location">
    <subcellularLocation>
        <location evidence="1">Cell membrane</location>
        <topology evidence="1">Multi-pass membrane protein</topology>
    </subcellularLocation>
</comment>
<dbReference type="Pfam" id="PF19300">
    <property type="entry name" value="BPD_transp_1_N"/>
    <property type="match status" value="1"/>
</dbReference>
<proteinExistence type="predicted"/>
<keyword evidence="4" id="KW-1133">Transmembrane helix</keyword>
<feature type="transmembrane region" description="Helical" evidence="4">
    <location>
        <begin position="12"/>
        <end position="30"/>
    </location>
</feature>
<dbReference type="AlphaFoldDB" id="X0RIZ8"/>
<feature type="non-terminal residue" evidence="6">
    <location>
        <position position="139"/>
    </location>
</feature>
<accession>X0RIZ8</accession>
<evidence type="ECO:0000256" key="2">
    <source>
        <dbReference type="ARBA" id="ARBA00022448"/>
    </source>
</evidence>
<keyword evidence="4" id="KW-0812">Transmembrane</keyword>